<feature type="compositionally biased region" description="Pro residues" evidence="1">
    <location>
        <begin position="598"/>
        <end position="615"/>
    </location>
</feature>
<feature type="compositionally biased region" description="Basic and acidic residues" evidence="1">
    <location>
        <begin position="468"/>
        <end position="487"/>
    </location>
</feature>
<evidence type="ECO:0000256" key="1">
    <source>
        <dbReference type="SAM" id="MobiDB-lite"/>
    </source>
</evidence>
<feature type="compositionally biased region" description="Basic and acidic residues" evidence="1">
    <location>
        <begin position="758"/>
        <end position="788"/>
    </location>
</feature>
<feature type="compositionally biased region" description="Low complexity" evidence="1">
    <location>
        <begin position="584"/>
        <end position="597"/>
    </location>
</feature>
<feature type="compositionally biased region" description="Basic and acidic residues" evidence="1">
    <location>
        <begin position="522"/>
        <end position="537"/>
    </location>
</feature>
<evidence type="ECO:0000313" key="2">
    <source>
        <dbReference type="EMBL" id="CAJ2510124.1"/>
    </source>
</evidence>
<feature type="region of interest" description="Disordered" evidence="1">
    <location>
        <begin position="249"/>
        <end position="297"/>
    </location>
</feature>
<protein>
    <submittedName>
        <fullName evidence="2">Uu.00g060240.m01.CDS01</fullName>
    </submittedName>
</protein>
<feature type="compositionally biased region" description="Basic and acidic residues" evidence="1">
    <location>
        <begin position="407"/>
        <end position="422"/>
    </location>
</feature>
<feature type="compositionally biased region" description="Polar residues" evidence="1">
    <location>
        <begin position="702"/>
        <end position="720"/>
    </location>
</feature>
<feature type="compositionally biased region" description="Polar residues" evidence="1">
    <location>
        <begin position="673"/>
        <end position="684"/>
    </location>
</feature>
<gene>
    <name evidence="2" type="ORF">KHLLAP_LOCUS10592</name>
</gene>
<dbReference type="Proteomes" id="UP001295740">
    <property type="component" value="Unassembled WGS sequence"/>
</dbReference>
<feature type="compositionally biased region" description="Basic and acidic residues" evidence="1">
    <location>
        <begin position="641"/>
        <end position="658"/>
    </location>
</feature>
<organism evidence="2 3">
    <name type="scientific">Anthostomella pinea</name>
    <dbReference type="NCBI Taxonomy" id="933095"/>
    <lineage>
        <taxon>Eukaryota</taxon>
        <taxon>Fungi</taxon>
        <taxon>Dikarya</taxon>
        <taxon>Ascomycota</taxon>
        <taxon>Pezizomycotina</taxon>
        <taxon>Sordariomycetes</taxon>
        <taxon>Xylariomycetidae</taxon>
        <taxon>Xylariales</taxon>
        <taxon>Xylariaceae</taxon>
        <taxon>Anthostomella</taxon>
    </lineage>
</organism>
<dbReference type="AlphaFoldDB" id="A0AAI8VT19"/>
<dbReference type="EMBL" id="CAUWAG010000013">
    <property type="protein sequence ID" value="CAJ2510124.1"/>
    <property type="molecule type" value="Genomic_DNA"/>
</dbReference>
<feature type="compositionally biased region" description="Acidic residues" evidence="1">
    <location>
        <begin position="383"/>
        <end position="406"/>
    </location>
</feature>
<feature type="region of interest" description="Disordered" evidence="1">
    <location>
        <begin position="456"/>
        <end position="809"/>
    </location>
</feature>
<feature type="region of interest" description="Disordered" evidence="1">
    <location>
        <begin position="343"/>
        <end position="423"/>
    </location>
</feature>
<keyword evidence="3" id="KW-1185">Reference proteome</keyword>
<proteinExistence type="predicted"/>
<name>A0AAI8VT19_9PEZI</name>
<accession>A0AAI8VT19</accession>
<sequence>MSIDLQDLSDDHVVRLTKLLCRRPEYGVAVPSKRWLQRQEERMKNLPSLMLRPTNPFKRLAMKIADTFEPDLIDPQAVLCKTHASLNPWLIRRVFLALAYEATVHSDPLRSWEGRMGIPTLSAFISRVDAIAALWTEPRLFRECYGVPPFDSHKIYVRSGCEACILGAVGASGQILADLRALVVDRIERRQEAYSGHSPRDPRLGRLVEAWVDHLRSSKEERDRAQACRAMSEEVLTELRAVRPQIREWRRRQKKSHRHSRALKRSGGYTELRRTSTGRRLSHVPSNARHSRRTKHGIPVAMADREGAEDQRRAGLYRHFNTASIYRPDSLCDFSEVGRRQQAARSMPVSRLGAPQPARLSGPSDGEPPTQSFIEGFEREFPVESDESDPYDYDYDYDDDDDEPEELAERDLDKEEMGRSKVSDWYANRFAETHEDLAMDDTVMSMIHPAFQTGSIIAPSAVPAPLQLKKDRDDPREEHSPNRRSDAWTDATVYTVDQNTSGVGTGPREDAQPPPVPRVPSRYRDHGHDGTDRERTPRPKSVLSRRTSVAAPPPPSSRTPRQSSVDRPRRSTSPLIPVSEPVEAAASTSTPTRSSPPLNWPAPPPASASAPPPSGPMGKPSKKYLFLESDAGSRLSVSQREYLKSCRGMRDYRPEDNPFTRAGSRNEGPGTPMSPTARTFTRAGSRNEGGGTPVSPTGGRASASSARTRTQTPGANEMNQASSSSRASHTSGSRGSRVGAAVPSLSSSHGNTIDEEEGPRRPVDCEPRRATAEDEKAWREAWGARDDQSDFQNVLPDDSISNVMCGDTA</sequence>
<reference evidence="2" key="1">
    <citation type="submission" date="2023-10" db="EMBL/GenBank/DDBJ databases">
        <authorList>
            <person name="Hackl T."/>
        </authorList>
    </citation>
    <scope>NUCLEOTIDE SEQUENCE</scope>
</reference>
<feature type="compositionally biased region" description="Basic residues" evidence="1">
    <location>
        <begin position="249"/>
        <end position="264"/>
    </location>
</feature>
<feature type="compositionally biased region" description="Low complexity" evidence="1">
    <location>
        <begin position="721"/>
        <end position="737"/>
    </location>
</feature>
<evidence type="ECO:0000313" key="3">
    <source>
        <dbReference type="Proteomes" id="UP001295740"/>
    </source>
</evidence>
<comment type="caution">
    <text evidence="2">The sequence shown here is derived from an EMBL/GenBank/DDBJ whole genome shotgun (WGS) entry which is preliminary data.</text>
</comment>